<feature type="coiled-coil region" evidence="14">
    <location>
        <begin position="289"/>
        <end position="335"/>
    </location>
</feature>
<dbReference type="GO" id="GO:0046872">
    <property type="term" value="F:metal ion binding"/>
    <property type="evidence" value="ECO:0007669"/>
    <property type="project" value="UniProtKB-KW"/>
</dbReference>
<comment type="cofactor">
    <cofactor evidence="1">
        <name>Mg(2+)</name>
        <dbReference type="ChEBI" id="CHEBI:18420"/>
    </cofactor>
</comment>
<evidence type="ECO:0000256" key="7">
    <source>
        <dbReference type="ARBA" id="ARBA00022759"/>
    </source>
</evidence>
<feature type="domain" description="XPG-I" evidence="16">
    <location>
        <begin position="610"/>
        <end position="679"/>
    </location>
</feature>
<feature type="compositionally biased region" description="Polar residues" evidence="15">
    <location>
        <begin position="544"/>
        <end position="553"/>
    </location>
</feature>
<sequence length="1074" mass="121755">MGVHGLWRLIEPSGKPVPLETLENKVLAVDISIWLHQAVKGFQDARGASVPNAHLLGIYHRVCKLLFFRIKPVFVFDGGVPVLKKQTIEKRVQTKLRMKSKTEDIQTQLLNTLIRHSAVSKVLLEKIEASTGNLPTVSAKSQKADLYVLPASEKSSFEEESYSESSSESSPSKNWDLHTIDMNSIHFKSLPVDVKHEILTDLKETRKQNSWGKLHEMPKVSDDFSEFQMKRLLKRQAVQVALEEAEKEMGGKSLSLAELESLLTDQGVINSQKIGSRIASDENTKYLLVKDVKKAIEQARKHEEKTIEEIDRPKNESTNEEIKEYKSKADIEYEENLKKAIALSLECEPITSINVDKKSPAAQLTPISQVSVDFDQNDFISSSSEEETELIETPIEKPKTMSSAQNYMLEYSGLTPSEISKIVDKSAPKRGKIKKPQLAPLPEIVETDPVEIMSNSESENEDQNNLKIVVDKNIQFNEEDDLFADVFVSKELDIQIEESTKVSNLSKEKEPLSEMSTSNDKTFEEIDDSKSINEDKGTDITKEPSISNPSTQDEGLKTPVLPNITEIELKVLKDQLQNEKVELITKKSSTERMGSNITDQMYQEAQELLELFGVPYVIAPMEAEAQCAFLDAINLTDGTITDDSDIWLFGGRTVYKNFFNQNKYVKEFKAESIEHHFKLTREQMILLALLVGSDYTVGIQGVGPVTAMEILAAFPAGKVHDVRMNHFELVSGLKEFRSWFIKGKSSGPGRNALKRKLRDVQFPENFPSLQVVQGYMDPTVETSEETFSWGHPNVLALIEFAREKFGWTKIKTEEILNPVIKKLQETAHQKLIKDYFKTTMKISGNETEEKMSKRVKKAIDNMSKSPSEVIAEEMKQELKIATRGKRKIKDQTMAPEFKNPDVPSVRKKSDRNVDLAILKPTVSEQSVEEKIDVIRQRRKTKQLKNGHETKKPKLTNEKKSEIPKELQEELGLLSQIIHKSNVKVQEINESMQDKLNILLSKQEEMSIASTSKPTRVPRKESIPQKERNQTMMLRNKLKAIEVFRKGKHGPGFVAKRSKKKKQLKEDAELSESSD</sequence>
<accession>A0ABD1E7N5</accession>
<dbReference type="Pfam" id="PF00867">
    <property type="entry name" value="XPG_I"/>
    <property type="match status" value="1"/>
</dbReference>
<comment type="caution">
    <text evidence="18">The sequence shown here is derived from an EMBL/GenBank/DDBJ whole genome shotgun (WGS) entry which is preliminary data.</text>
</comment>
<evidence type="ECO:0000256" key="1">
    <source>
        <dbReference type="ARBA" id="ARBA00001946"/>
    </source>
</evidence>
<keyword evidence="9" id="KW-0378">Hydrolase</keyword>
<comment type="similarity">
    <text evidence="3">Belongs to the XPG/RAD2 endonuclease family. XPG subfamily.</text>
</comment>
<keyword evidence="5" id="KW-0540">Nuclease</keyword>
<evidence type="ECO:0000259" key="17">
    <source>
        <dbReference type="SMART" id="SM00485"/>
    </source>
</evidence>
<evidence type="ECO:0000256" key="5">
    <source>
        <dbReference type="ARBA" id="ARBA00022722"/>
    </source>
</evidence>
<feature type="region of interest" description="Disordered" evidence="15">
    <location>
        <begin position="938"/>
        <end position="957"/>
    </location>
</feature>
<keyword evidence="10" id="KW-0460">Magnesium</keyword>
<dbReference type="GO" id="GO:0006281">
    <property type="term" value="P:DNA repair"/>
    <property type="evidence" value="ECO:0007669"/>
    <property type="project" value="UniProtKB-KW"/>
</dbReference>
<evidence type="ECO:0000313" key="19">
    <source>
        <dbReference type="Proteomes" id="UP001566132"/>
    </source>
</evidence>
<dbReference type="InterPro" id="IPR006085">
    <property type="entry name" value="XPG_DNA_repair_N"/>
</dbReference>
<dbReference type="SUPFAM" id="SSF88723">
    <property type="entry name" value="PIN domain-like"/>
    <property type="match status" value="1"/>
</dbReference>
<keyword evidence="12" id="KW-0539">Nucleus</keyword>
<dbReference type="GO" id="GO:0005634">
    <property type="term" value="C:nucleus"/>
    <property type="evidence" value="ECO:0007669"/>
    <property type="project" value="UniProtKB-SubCell"/>
</dbReference>
<dbReference type="PROSITE" id="PS00842">
    <property type="entry name" value="XPG_2"/>
    <property type="match status" value="1"/>
</dbReference>
<dbReference type="GO" id="GO:0000400">
    <property type="term" value="F:four-way junction DNA binding"/>
    <property type="evidence" value="ECO:0007669"/>
    <property type="project" value="UniProtKB-ARBA"/>
</dbReference>
<keyword evidence="8" id="KW-0227">DNA damage</keyword>
<dbReference type="SMART" id="SM00279">
    <property type="entry name" value="HhH2"/>
    <property type="match status" value="1"/>
</dbReference>
<dbReference type="GO" id="GO:0008821">
    <property type="term" value="F:crossover junction DNA endonuclease activity"/>
    <property type="evidence" value="ECO:0007669"/>
    <property type="project" value="UniProtKB-ARBA"/>
</dbReference>
<dbReference type="Gene3D" id="1.10.150.20">
    <property type="entry name" value="5' to 3' exonuclease, C-terminal subdomain"/>
    <property type="match status" value="1"/>
</dbReference>
<feature type="compositionally biased region" description="Basic and acidic residues" evidence="15">
    <location>
        <begin position="945"/>
        <end position="957"/>
    </location>
</feature>
<keyword evidence="19" id="KW-1185">Reference proteome</keyword>
<evidence type="ECO:0000256" key="10">
    <source>
        <dbReference type="ARBA" id="ARBA00022842"/>
    </source>
</evidence>
<feature type="compositionally biased region" description="Basic and acidic residues" evidence="15">
    <location>
        <begin position="1017"/>
        <end position="1028"/>
    </location>
</feature>
<dbReference type="GO" id="GO:0017108">
    <property type="term" value="F:5'-flap endonuclease activity"/>
    <property type="evidence" value="ECO:0007669"/>
    <property type="project" value="UniProtKB-ARBA"/>
</dbReference>
<dbReference type="PROSITE" id="PS00841">
    <property type="entry name" value="XPG_1"/>
    <property type="match status" value="1"/>
</dbReference>
<dbReference type="PANTHER" id="PTHR16171:SF7">
    <property type="entry name" value="DNA REPAIR PROTEIN RAD2"/>
    <property type="match status" value="1"/>
</dbReference>
<dbReference type="Pfam" id="PF00752">
    <property type="entry name" value="XPG_N"/>
    <property type="match status" value="1"/>
</dbReference>
<feature type="region of interest" description="Disordered" evidence="15">
    <location>
        <begin position="1006"/>
        <end position="1030"/>
    </location>
</feature>
<dbReference type="InterPro" id="IPR029060">
    <property type="entry name" value="PIN-like_dom_sf"/>
</dbReference>
<evidence type="ECO:0000313" key="18">
    <source>
        <dbReference type="EMBL" id="KAL1490381.1"/>
    </source>
</evidence>
<keyword evidence="14" id="KW-0175">Coiled coil</keyword>
<evidence type="ECO:0008006" key="20">
    <source>
        <dbReference type="Google" id="ProtNLM"/>
    </source>
</evidence>
<dbReference type="PRINTS" id="PR00853">
    <property type="entry name" value="XPGRADSUPER"/>
</dbReference>
<comment type="subcellular location">
    <subcellularLocation>
        <location evidence="2">Nucleus</location>
    </subcellularLocation>
</comment>
<comment type="similarity">
    <text evidence="13">Belongs to the XPG/RAD2 endonuclease family. GEN subfamily.</text>
</comment>
<organism evidence="18 19">
    <name type="scientific">Hypothenemus hampei</name>
    <name type="common">Coffee berry borer</name>
    <dbReference type="NCBI Taxonomy" id="57062"/>
    <lineage>
        <taxon>Eukaryota</taxon>
        <taxon>Metazoa</taxon>
        <taxon>Ecdysozoa</taxon>
        <taxon>Arthropoda</taxon>
        <taxon>Hexapoda</taxon>
        <taxon>Insecta</taxon>
        <taxon>Pterygota</taxon>
        <taxon>Neoptera</taxon>
        <taxon>Endopterygota</taxon>
        <taxon>Coleoptera</taxon>
        <taxon>Polyphaga</taxon>
        <taxon>Cucujiformia</taxon>
        <taxon>Curculionidae</taxon>
        <taxon>Scolytinae</taxon>
        <taxon>Hypothenemus</taxon>
    </lineage>
</organism>
<evidence type="ECO:0000256" key="14">
    <source>
        <dbReference type="SAM" id="Coils"/>
    </source>
</evidence>
<dbReference type="Gene3D" id="3.40.50.1010">
    <property type="entry name" value="5'-nuclease"/>
    <property type="match status" value="2"/>
</dbReference>
<feature type="region of interest" description="Disordered" evidence="15">
    <location>
        <begin position="502"/>
        <end position="557"/>
    </location>
</feature>
<dbReference type="InterPro" id="IPR019974">
    <property type="entry name" value="XPG_CS"/>
</dbReference>
<evidence type="ECO:0000256" key="3">
    <source>
        <dbReference type="ARBA" id="ARBA00005283"/>
    </source>
</evidence>
<name>A0ABD1E7N5_HYPHA</name>
<reference evidence="18 19" key="1">
    <citation type="submission" date="2024-05" db="EMBL/GenBank/DDBJ databases">
        <title>Genetic variation in Jamaican populations of the coffee berry borer (Hypothenemus hampei).</title>
        <authorList>
            <person name="Errbii M."/>
            <person name="Myrie A."/>
        </authorList>
    </citation>
    <scope>NUCLEOTIDE SEQUENCE [LARGE SCALE GENOMIC DNA]</scope>
    <source>
        <strain evidence="18">JA-Hopewell-2020-01-JO</strain>
        <tissue evidence="18">Whole body</tissue>
    </source>
</reference>
<feature type="domain" description="XPG N-terminal" evidence="17">
    <location>
        <begin position="1"/>
        <end position="98"/>
    </location>
</feature>
<dbReference type="SUPFAM" id="SSF47807">
    <property type="entry name" value="5' to 3' exonuclease, C-terminal subdomain"/>
    <property type="match status" value="1"/>
</dbReference>
<evidence type="ECO:0000256" key="6">
    <source>
        <dbReference type="ARBA" id="ARBA00022723"/>
    </source>
</evidence>
<dbReference type="PANTHER" id="PTHR16171">
    <property type="entry name" value="DNA REPAIR PROTEIN COMPLEMENTING XP-G CELLS-RELATED"/>
    <property type="match status" value="1"/>
</dbReference>
<evidence type="ECO:0000256" key="15">
    <source>
        <dbReference type="SAM" id="MobiDB-lite"/>
    </source>
</evidence>
<dbReference type="InterPro" id="IPR008918">
    <property type="entry name" value="HhH2"/>
</dbReference>
<dbReference type="InterPro" id="IPR036279">
    <property type="entry name" value="5-3_exonuclease_C_sf"/>
</dbReference>
<dbReference type="EMBL" id="JBDJPC010000010">
    <property type="protein sequence ID" value="KAL1490381.1"/>
    <property type="molecule type" value="Genomic_DNA"/>
</dbReference>
<evidence type="ECO:0000256" key="2">
    <source>
        <dbReference type="ARBA" id="ARBA00004123"/>
    </source>
</evidence>
<keyword evidence="11" id="KW-0234">DNA repair</keyword>
<dbReference type="CDD" id="cd09868">
    <property type="entry name" value="PIN_XPG_RAD2"/>
    <property type="match status" value="2"/>
</dbReference>
<evidence type="ECO:0000259" key="16">
    <source>
        <dbReference type="SMART" id="SM00484"/>
    </source>
</evidence>
<evidence type="ECO:0000256" key="11">
    <source>
        <dbReference type="ARBA" id="ARBA00023204"/>
    </source>
</evidence>
<evidence type="ECO:0000256" key="4">
    <source>
        <dbReference type="ARBA" id="ARBA00022553"/>
    </source>
</evidence>
<keyword evidence="4" id="KW-0597">Phosphoprotein</keyword>
<dbReference type="PRINTS" id="PR00066">
    <property type="entry name" value="XRODRMPGMNTG"/>
</dbReference>
<dbReference type="FunFam" id="3.40.50.1010:FF:000044">
    <property type="entry name" value="DNA repair endonuclease"/>
    <property type="match status" value="1"/>
</dbReference>
<protein>
    <recommendedName>
        <fullName evidence="20">DNA repair protein complementing XP-G cells</fullName>
    </recommendedName>
</protein>
<feature type="compositionally biased region" description="Basic and acidic residues" evidence="15">
    <location>
        <begin position="521"/>
        <end position="542"/>
    </location>
</feature>
<dbReference type="CDD" id="cd09904">
    <property type="entry name" value="H3TH_XPG"/>
    <property type="match status" value="1"/>
</dbReference>
<keyword evidence="6" id="KW-0479">Metal-binding</keyword>
<dbReference type="SMART" id="SM00485">
    <property type="entry name" value="XPGN"/>
    <property type="match status" value="1"/>
</dbReference>
<dbReference type="InterPro" id="IPR006084">
    <property type="entry name" value="XPG/Rad2"/>
</dbReference>
<evidence type="ECO:0000256" key="12">
    <source>
        <dbReference type="ARBA" id="ARBA00023242"/>
    </source>
</evidence>
<evidence type="ECO:0000256" key="13">
    <source>
        <dbReference type="ARBA" id="ARBA00038112"/>
    </source>
</evidence>
<dbReference type="InterPro" id="IPR001044">
    <property type="entry name" value="XPG/Rad2_eukaryotes"/>
</dbReference>
<keyword evidence="7" id="KW-0255">Endonuclease</keyword>
<dbReference type="InterPro" id="IPR006086">
    <property type="entry name" value="XPG-I_dom"/>
</dbReference>
<dbReference type="FunFam" id="1.10.150.20:FF:000030">
    <property type="entry name" value="Flap endonuclease GEN-like 1"/>
    <property type="match status" value="1"/>
</dbReference>
<dbReference type="AlphaFoldDB" id="A0ABD1E7N5"/>
<evidence type="ECO:0000256" key="9">
    <source>
        <dbReference type="ARBA" id="ARBA00022801"/>
    </source>
</evidence>
<proteinExistence type="inferred from homology"/>
<dbReference type="Proteomes" id="UP001566132">
    <property type="component" value="Unassembled WGS sequence"/>
</dbReference>
<feature type="region of interest" description="Disordered" evidence="15">
    <location>
        <begin position="1048"/>
        <end position="1074"/>
    </location>
</feature>
<gene>
    <name evidence="18" type="ORF">ABEB36_013090</name>
</gene>
<evidence type="ECO:0000256" key="8">
    <source>
        <dbReference type="ARBA" id="ARBA00022763"/>
    </source>
</evidence>
<dbReference type="SMART" id="SM00484">
    <property type="entry name" value="XPGI"/>
    <property type="match status" value="1"/>
</dbReference>